<keyword evidence="2" id="KW-1185">Reference proteome</keyword>
<reference evidence="1 2" key="1">
    <citation type="journal article" date="2022" name="Genome Biol. Evol.">
        <title>The Spruce Budworm Genome: Reconstructing the Evolutionary History of Antifreeze Proteins.</title>
        <authorList>
            <person name="Beliveau C."/>
            <person name="Gagne P."/>
            <person name="Picq S."/>
            <person name="Vernygora O."/>
            <person name="Keeling C.I."/>
            <person name="Pinkney K."/>
            <person name="Doucet D."/>
            <person name="Wen F."/>
            <person name="Johnston J.S."/>
            <person name="Maaroufi H."/>
            <person name="Boyle B."/>
            <person name="Laroche J."/>
            <person name="Dewar K."/>
            <person name="Juretic N."/>
            <person name="Blackburn G."/>
            <person name="Nisole A."/>
            <person name="Brunet B."/>
            <person name="Brandao M."/>
            <person name="Lumley L."/>
            <person name="Duan J."/>
            <person name="Quan G."/>
            <person name="Lucarotti C.J."/>
            <person name="Roe A.D."/>
            <person name="Sperling F.A.H."/>
            <person name="Levesque R.C."/>
            <person name="Cusson M."/>
        </authorList>
    </citation>
    <scope>NUCLEOTIDE SEQUENCE [LARGE SCALE GENOMIC DNA]</scope>
    <source>
        <strain evidence="1">Glfc:IPQL:Cfum</strain>
    </source>
</reference>
<gene>
    <name evidence="1" type="ORF">MSG28_013599</name>
</gene>
<accession>A0ACC0K869</accession>
<name>A0ACC0K869_CHOFU</name>
<sequence>MDTITRYKKHNLTILKTIGKGTYGNVFLCEKTDTLLTIVKDIQLNIKIQDHKKEILFYVSQILLGVNYIHSLKVIHRDLKAENILLTGKHGVLVKIGDFGISKMLAS</sequence>
<proteinExistence type="predicted"/>
<dbReference type="Proteomes" id="UP001064048">
    <property type="component" value="Chromosome 24"/>
</dbReference>
<dbReference type="EMBL" id="CM046124">
    <property type="protein sequence ID" value="KAI8432613.1"/>
    <property type="molecule type" value="Genomic_DNA"/>
</dbReference>
<evidence type="ECO:0000313" key="1">
    <source>
        <dbReference type="EMBL" id="KAI8432613.1"/>
    </source>
</evidence>
<comment type="caution">
    <text evidence="1">The sequence shown here is derived from an EMBL/GenBank/DDBJ whole genome shotgun (WGS) entry which is preliminary data.</text>
</comment>
<organism evidence="1 2">
    <name type="scientific">Choristoneura fumiferana</name>
    <name type="common">Spruce budworm moth</name>
    <name type="synonym">Archips fumiferana</name>
    <dbReference type="NCBI Taxonomy" id="7141"/>
    <lineage>
        <taxon>Eukaryota</taxon>
        <taxon>Metazoa</taxon>
        <taxon>Ecdysozoa</taxon>
        <taxon>Arthropoda</taxon>
        <taxon>Hexapoda</taxon>
        <taxon>Insecta</taxon>
        <taxon>Pterygota</taxon>
        <taxon>Neoptera</taxon>
        <taxon>Endopterygota</taxon>
        <taxon>Lepidoptera</taxon>
        <taxon>Glossata</taxon>
        <taxon>Ditrysia</taxon>
        <taxon>Tortricoidea</taxon>
        <taxon>Tortricidae</taxon>
        <taxon>Tortricinae</taxon>
        <taxon>Choristoneura</taxon>
    </lineage>
</organism>
<evidence type="ECO:0000313" key="2">
    <source>
        <dbReference type="Proteomes" id="UP001064048"/>
    </source>
</evidence>
<protein>
    <submittedName>
        <fullName evidence="1">Uncharacterized protein</fullName>
    </submittedName>
</protein>